<dbReference type="SUPFAM" id="SSF51735">
    <property type="entry name" value="NAD(P)-binding Rossmann-fold domains"/>
    <property type="match status" value="1"/>
</dbReference>
<dbReference type="Gene3D" id="3.40.50.720">
    <property type="entry name" value="NAD(P)-binding Rossmann-like Domain"/>
    <property type="match status" value="1"/>
</dbReference>
<reference evidence="4" key="1">
    <citation type="submission" date="2023-04" db="EMBL/GenBank/DDBJ databases">
        <title>Ambrosiozyma monospora NBRC 1965.</title>
        <authorList>
            <person name="Ichikawa N."/>
            <person name="Sato H."/>
            <person name="Tonouchi N."/>
        </authorList>
    </citation>
    <scope>NUCLEOTIDE SEQUENCE</scope>
    <source>
        <strain evidence="4">NBRC 1965</strain>
    </source>
</reference>
<comment type="similarity">
    <text evidence="2">Belongs to the NAD(P)-dependent epimerase/dehydratase family. Dihydroflavonol-4-reductase subfamily.</text>
</comment>
<dbReference type="OrthoDB" id="2735536at2759"/>
<evidence type="ECO:0000259" key="3">
    <source>
        <dbReference type="Pfam" id="PF01370"/>
    </source>
</evidence>
<evidence type="ECO:0000313" key="5">
    <source>
        <dbReference type="Proteomes" id="UP001165063"/>
    </source>
</evidence>
<dbReference type="InterPro" id="IPR036291">
    <property type="entry name" value="NAD(P)-bd_dom_sf"/>
</dbReference>
<sequence length="193" mass="21561">MLDSVLVTGATGFVASHIVDDLLLHGFKVIGTTRSKKKAVQFTHIFQEKYPELAQNITFEQIKDISNIDEVVTILRKFLDLKYIIHTAQPTPVGQLPKGTDLATTFRKPAVENSLGILNAVQSFPNHVKSIVFTSSISTMMRQPQPGEKVVITNTDWSPSSWEDVGDSESLAYNISKIYVEKAIWKWADTNKP</sequence>
<proteinExistence type="inferred from homology"/>
<evidence type="ECO:0000313" key="4">
    <source>
        <dbReference type="EMBL" id="GMG36382.1"/>
    </source>
</evidence>
<keyword evidence="5" id="KW-1185">Reference proteome</keyword>
<name>A0A9W7DKM0_AMBMO</name>
<dbReference type="Proteomes" id="UP001165063">
    <property type="component" value="Unassembled WGS sequence"/>
</dbReference>
<dbReference type="PANTHER" id="PTHR10366:SF564">
    <property type="entry name" value="STEROL-4-ALPHA-CARBOXYLATE 3-DEHYDROGENASE, DECARBOXYLATING"/>
    <property type="match status" value="1"/>
</dbReference>
<accession>A0A9W7DKM0</accession>
<evidence type="ECO:0000256" key="2">
    <source>
        <dbReference type="ARBA" id="ARBA00023445"/>
    </source>
</evidence>
<dbReference type="Pfam" id="PF01370">
    <property type="entry name" value="Epimerase"/>
    <property type="match status" value="1"/>
</dbReference>
<dbReference type="AlphaFoldDB" id="A0A9W7DKM0"/>
<gene>
    <name evidence="4" type="ORF">Amon01_000466700</name>
</gene>
<dbReference type="InterPro" id="IPR050425">
    <property type="entry name" value="NAD(P)_dehydrat-like"/>
</dbReference>
<dbReference type="GO" id="GO:0016616">
    <property type="term" value="F:oxidoreductase activity, acting on the CH-OH group of donors, NAD or NADP as acceptor"/>
    <property type="evidence" value="ECO:0007669"/>
    <property type="project" value="TreeGrafter"/>
</dbReference>
<dbReference type="PANTHER" id="PTHR10366">
    <property type="entry name" value="NAD DEPENDENT EPIMERASE/DEHYDRATASE"/>
    <property type="match status" value="1"/>
</dbReference>
<organism evidence="4 5">
    <name type="scientific">Ambrosiozyma monospora</name>
    <name type="common">Yeast</name>
    <name type="synonym">Endomycopsis monosporus</name>
    <dbReference type="NCBI Taxonomy" id="43982"/>
    <lineage>
        <taxon>Eukaryota</taxon>
        <taxon>Fungi</taxon>
        <taxon>Dikarya</taxon>
        <taxon>Ascomycota</taxon>
        <taxon>Saccharomycotina</taxon>
        <taxon>Pichiomycetes</taxon>
        <taxon>Pichiales</taxon>
        <taxon>Pichiaceae</taxon>
        <taxon>Ambrosiozyma</taxon>
    </lineage>
</organism>
<evidence type="ECO:0000256" key="1">
    <source>
        <dbReference type="ARBA" id="ARBA00023002"/>
    </source>
</evidence>
<dbReference type="InterPro" id="IPR001509">
    <property type="entry name" value="Epimerase_deHydtase"/>
</dbReference>
<protein>
    <submittedName>
        <fullName evidence="4">Unnamed protein product</fullName>
    </submittedName>
</protein>
<dbReference type="EMBL" id="BSXU01002314">
    <property type="protein sequence ID" value="GMG36382.1"/>
    <property type="molecule type" value="Genomic_DNA"/>
</dbReference>
<keyword evidence="1" id="KW-0560">Oxidoreductase</keyword>
<comment type="caution">
    <text evidence="4">The sequence shown here is derived from an EMBL/GenBank/DDBJ whole genome shotgun (WGS) entry which is preliminary data.</text>
</comment>
<feature type="domain" description="NAD-dependent epimerase/dehydratase" evidence="3">
    <location>
        <begin position="5"/>
        <end position="190"/>
    </location>
</feature>